<dbReference type="RefSeq" id="WP_091663770.1">
    <property type="nucleotide sequence ID" value="NZ_FONT01000009.1"/>
</dbReference>
<dbReference type="PANTHER" id="PTHR38430">
    <property type="entry name" value="PROTEIN-ARGININE KINASE ACTIVATOR PROTEIN"/>
    <property type="match status" value="1"/>
</dbReference>
<dbReference type="PIRSF" id="PIRSF015034">
    <property type="entry name" value="YacH"/>
    <property type="match status" value="1"/>
</dbReference>
<dbReference type="STRING" id="930128.SAMN05192532_10976"/>
<dbReference type="OrthoDB" id="9788704at2"/>
<dbReference type="EMBL" id="FONT01000009">
    <property type="protein sequence ID" value="SFF01168.1"/>
    <property type="molecule type" value="Genomic_DNA"/>
</dbReference>
<organism evidence="3 4">
    <name type="scientific">Alteribacillus iranensis</name>
    <dbReference type="NCBI Taxonomy" id="930128"/>
    <lineage>
        <taxon>Bacteria</taxon>
        <taxon>Bacillati</taxon>
        <taxon>Bacillota</taxon>
        <taxon>Bacilli</taxon>
        <taxon>Bacillales</taxon>
        <taxon>Bacillaceae</taxon>
        <taxon>Alteribacillus</taxon>
    </lineage>
</organism>
<name>A0A1I2F8W0_9BACI</name>
<feature type="coiled-coil region" evidence="1">
    <location>
        <begin position="131"/>
        <end position="177"/>
    </location>
</feature>
<dbReference type="InterPro" id="IPR036876">
    <property type="entry name" value="UVR_dom_sf"/>
</dbReference>
<dbReference type="SUPFAM" id="SSF46600">
    <property type="entry name" value="C-terminal UvrC-binding domain of UvrB"/>
    <property type="match status" value="1"/>
</dbReference>
<dbReference type="InterPro" id="IPR001943">
    <property type="entry name" value="UVR_dom"/>
</dbReference>
<proteinExistence type="predicted"/>
<dbReference type="GO" id="GO:0046870">
    <property type="term" value="F:cadmium ion binding"/>
    <property type="evidence" value="ECO:0007669"/>
    <property type="project" value="TreeGrafter"/>
</dbReference>
<dbReference type="GO" id="GO:0016301">
    <property type="term" value="F:kinase activity"/>
    <property type="evidence" value="ECO:0007669"/>
    <property type="project" value="UniProtKB-KW"/>
</dbReference>
<feature type="domain" description="UVR" evidence="2">
    <location>
        <begin position="135"/>
        <end position="170"/>
    </location>
</feature>
<evidence type="ECO:0000313" key="4">
    <source>
        <dbReference type="Proteomes" id="UP000199516"/>
    </source>
</evidence>
<evidence type="ECO:0000259" key="2">
    <source>
        <dbReference type="PROSITE" id="PS50151"/>
    </source>
</evidence>
<gene>
    <name evidence="3" type="ORF">SAMN05192532_10976</name>
</gene>
<keyword evidence="1" id="KW-0175">Coiled coil</keyword>
<dbReference type="GO" id="GO:0050897">
    <property type="term" value="F:cobalt ion binding"/>
    <property type="evidence" value="ECO:0007669"/>
    <property type="project" value="TreeGrafter"/>
</dbReference>
<keyword evidence="4" id="KW-1185">Reference proteome</keyword>
<evidence type="ECO:0000313" key="3">
    <source>
        <dbReference type="EMBL" id="SFF01168.1"/>
    </source>
</evidence>
<dbReference type="AlphaFoldDB" id="A0A1I2F8W0"/>
<dbReference type="Gene3D" id="4.10.860.10">
    <property type="entry name" value="UVR domain"/>
    <property type="match status" value="1"/>
</dbReference>
<dbReference type="InterPro" id="IPR025542">
    <property type="entry name" value="YacH"/>
</dbReference>
<protein>
    <submittedName>
        <fullName evidence="3">Protein arginine kinase activator</fullName>
    </submittedName>
</protein>
<dbReference type="PANTHER" id="PTHR38430:SF1">
    <property type="entry name" value="PROTEIN-ARGININE KINASE ACTIVATOR PROTEIN"/>
    <property type="match status" value="1"/>
</dbReference>
<evidence type="ECO:0000256" key="1">
    <source>
        <dbReference type="SAM" id="Coils"/>
    </source>
</evidence>
<sequence length="177" mass="20504">MLCEECQKRQATLHFTKIINGQKNEMHLCEECAKDKGETFPNWNSYSIQDLLSGLLHFEQPKNGVRSSSKAPTPLVCNNCGLSYDRFTEIGKFGCSECYRTFSTKLDPIFRRVHGGNTRHAGKIPRREGGKIEVKRKIEELRTQLRRHVESEEFEEAARLRDEIRHLEFNMQDGEGE</sequence>
<dbReference type="Pfam" id="PF02151">
    <property type="entry name" value="UVR"/>
    <property type="match status" value="1"/>
</dbReference>
<dbReference type="PROSITE" id="PS50151">
    <property type="entry name" value="UVR"/>
    <property type="match status" value="1"/>
</dbReference>
<dbReference type="GO" id="GO:0008270">
    <property type="term" value="F:zinc ion binding"/>
    <property type="evidence" value="ECO:0007669"/>
    <property type="project" value="TreeGrafter"/>
</dbReference>
<keyword evidence="3" id="KW-0808">Transferase</keyword>
<reference evidence="3 4" key="1">
    <citation type="submission" date="2016-10" db="EMBL/GenBank/DDBJ databases">
        <authorList>
            <person name="de Groot N.N."/>
        </authorList>
    </citation>
    <scope>NUCLEOTIDE SEQUENCE [LARGE SCALE GENOMIC DNA]</scope>
    <source>
        <strain evidence="3 4">DSM 23995</strain>
    </source>
</reference>
<accession>A0A1I2F8W0</accession>
<dbReference type="GO" id="GO:1990169">
    <property type="term" value="P:stress response to copper ion"/>
    <property type="evidence" value="ECO:0007669"/>
    <property type="project" value="TreeGrafter"/>
</dbReference>
<dbReference type="GO" id="GO:1990170">
    <property type="term" value="P:stress response to cadmium ion"/>
    <property type="evidence" value="ECO:0007669"/>
    <property type="project" value="TreeGrafter"/>
</dbReference>
<dbReference type="GO" id="GO:0005507">
    <property type="term" value="F:copper ion binding"/>
    <property type="evidence" value="ECO:0007669"/>
    <property type="project" value="TreeGrafter"/>
</dbReference>
<dbReference type="Proteomes" id="UP000199516">
    <property type="component" value="Unassembled WGS sequence"/>
</dbReference>
<keyword evidence="3" id="KW-0418">Kinase</keyword>